<name>A0ABQ9ZVG8_9CRUS</name>
<keyword evidence="3" id="KW-1185">Reference proteome</keyword>
<keyword evidence="1" id="KW-0812">Transmembrane</keyword>
<protein>
    <submittedName>
        <fullName evidence="2">Uncharacterized protein</fullName>
    </submittedName>
</protein>
<organism evidence="2 3">
    <name type="scientific">Daphnia magna</name>
    <dbReference type="NCBI Taxonomy" id="35525"/>
    <lineage>
        <taxon>Eukaryota</taxon>
        <taxon>Metazoa</taxon>
        <taxon>Ecdysozoa</taxon>
        <taxon>Arthropoda</taxon>
        <taxon>Crustacea</taxon>
        <taxon>Branchiopoda</taxon>
        <taxon>Diplostraca</taxon>
        <taxon>Cladocera</taxon>
        <taxon>Anomopoda</taxon>
        <taxon>Daphniidae</taxon>
        <taxon>Daphnia</taxon>
    </lineage>
</organism>
<keyword evidence="1" id="KW-1133">Transmembrane helix</keyword>
<sequence>MNGGAVKQIELSKLWVGAGGGTHMVVFVLFVHAKARLDNVICFLFSIVGSSFPNGRLQSRETGCTVSNVGWD</sequence>
<evidence type="ECO:0000256" key="1">
    <source>
        <dbReference type="SAM" id="Phobius"/>
    </source>
</evidence>
<evidence type="ECO:0000313" key="2">
    <source>
        <dbReference type="EMBL" id="KAK4016751.1"/>
    </source>
</evidence>
<accession>A0ABQ9ZVG8</accession>
<proteinExistence type="predicted"/>
<keyword evidence="1" id="KW-0472">Membrane</keyword>
<comment type="caution">
    <text evidence="2">The sequence shown here is derived from an EMBL/GenBank/DDBJ whole genome shotgun (WGS) entry which is preliminary data.</text>
</comment>
<reference evidence="2 3" key="1">
    <citation type="journal article" date="2023" name="Nucleic Acids Res.">
        <title>The hologenome of Daphnia magna reveals possible DNA methylation and microbiome-mediated evolution of the host genome.</title>
        <authorList>
            <person name="Chaturvedi A."/>
            <person name="Li X."/>
            <person name="Dhandapani V."/>
            <person name="Marshall H."/>
            <person name="Kissane S."/>
            <person name="Cuenca-Cambronero M."/>
            <person name="Asole G."/>
            <person name="Calvet F."/>
            <person name="Ruiz-Romero M."/>
            <person name="Marangio P."/>
            <person name="Guigo R."/>
            <person name="Rago D."/>
            <person name="Mirbahai L."/>
            <person name="Eastwood N."/>
            <person name="Colbourne J.K."/>
            <person name="Zhou J."/>
            <person name="Mallon E."/>
            <person name="Orsini L."/>
        </authorList>
    </citation>
    <scope>NUCLEOTIDE SEQUENCE [LARGE SCALE GENOMIC DNA]</scope>
    <source>
        <strain evidence="2">LRV0_1</strain>
    </source>
</reference>
<evidence type="ECO:0000313" key="3">
    <source>
        <dbReference type="Proteomes" id="UP001234178"/>
    </source>
</evidence>
<dbReference type="EMBL" id="JAOYFB010000005">
    <property type="protein sequence ID" value="KAK4016751.1"/>
    <property type="molecule type" value="Genomic_DNA"/>
</dbReference>
<dbReference type="Proteomes" id="UP001234178">
    <property type="component" value="Unassembled WGS sequence"/>
</dbReference>
<gene>
    <name evidence="2" type="ORF">OUZ56_031717</name>
</gene>
<feature type="transmembrane region" description="Helical" evidence="1">
    <location>
        <begin position="12"/>
        <end position="31"/>
    </location>
</feature>